<evidence type="ECO:0000313" key="3">
    <source>
        <dbReference type="Proteomes" id="UP000671836"/>
    </source>
</evidence>
<organism evidence="2 3">
    <name type="scientific">Streptomyces griseocarneus</name>
    <dbReference type="NCBI Taxonomy" id="51201"/>
    <lineage>
        <taxon>Bacteria</taxon>
        <taxon>Bacillati</taxon>
        <taxon>Actinomycetota</taxon>
        <taxon>Actinomycetes</taxon>
        <taxon>Kitasatosporales</taxon>
        <taxon>Streptomycetaceae</taxon>
        <taxon>Streptomyces</taxon>
    </lineage>
</organism>
<keyword evidence="1" id="KW-1133">Transmembrane helix</keyword>
<accession>A0ABX7RMK0</accession>
<evidence type="ECO:0000256" key="1">
    <source>
        <dbReference type="SAM" id="Phobius"/>
    </source>
</evidence>
<keyword evidence="3" id="KW-1185">Reference proteome</keyword>
<keyword evidence="1" id="KW-0812">Transmembrane</keyword>
<dbReference type="RefSeq" id="WP_143587851.1">
    <property type="nucleotide sequence ID" value="NZ_CP071595.1"/>
</dbReference>
<sequence>MDSSALTGLIGALGGALIGAGAVVYGPLFLKHREHHQAAADGKRQQADEAMKALIDARAKFRLWLDYLVSTVAQAAAGVPTDGDAFEARLEKLANDASRACYHLEYFRSRVPRLVPDGAYFNVTRSLHGASIVIRTALATDSFSGGSVPAEVMDELLEAEQRRIWFPSGLGSAGRRPQRVAVGFLRSCRRGRQLAKRLNAVLTERAKCNVMLGGRRISVSPSVDRY</sequence>
<dbReference type="Proteomes" id="UP000671836">
    <property type="component" value="Chromosome"/>
</dbReference>
<protein>
    <submittedName>
        <fullName evidence="2">Uncharacterized protein</fullName>
    </submittedName>
</protein>
<evidence type="ECO:0000313" key="2">
    <source>
        <dbReference type="EMBL" id="QSY49500.1"/>
    </source>
</evidence>
<reference evidence="2 3" key="1">
    <citation type="submission" date="2021-03" db="EMBL/GenBank/DDBJ databases">
        <title>Streptomyces strains.</title>
        <authorList>
            <person name="Lund M.B."/>
            <person name="Toerring T."/>
        </authorList>
    </citation>
    <scope>NUCLEOTIDE SEQUENCE [LARGE SCALE GENOMIC DNA]</scope>
    <source>
        <strain evidence="2 3">KCC S-1010</strain>
    </source>
</reference>
<proteinExistence type="predicted"/>
<feature type="transmembrane region" description="Helical" evidence="1">
    <location>
        <begin position="6"/>
        <end position="30"/>
    </location>
</feature>
<gene>
    <name evidence="2" type="ORF">J3S04_32165</name>
</gene>
<dbReference type="EMBL" id="CP071595">
    <property type="protein sequence ID" value="QSY49500.1"/>
    <property type="molecule type" value="Genomic_DNA"/>
</dbReference>
<name>A0ABX7RMK0_9ACTN</name>
<keyword evidence="1" id="KW-0472">Membrane</keyword>